<organism evidence="6 7">
    <name type="scientific">Colletotrichum nymphaeae SA-01</name>
    <dbReference type="NCBI Taxonomy" id="1460502"/>
    <lineage>
        <taxon>Eukaryota</taxon>
        <taxon>Fungi</taxon>
        <taxon>Dikarya</taxon>
        <taxon>Ascomycota</taxon>
        <taxon>Pezizomycotina</taxon>
        <taxon>Sordariomycetes</taxon>
        <taxon>Hypocreomycetidae</taxon>
        <taxon>Glomerellales</taxon>
        <taxon>Glomerellaceae</taxon>
        <taxon>Colletotrichum</taxon>
        <taxon>Colletotrichum acutatum species complex</taxon>
    </lineage>
</organism>
<reference evidence="6 7" key="1">
    <citation type="submission" date="2014-02" db="EMBL/GenBank/DDBJ databases">
        <title>The genome sequence of Colletotrichum nymphaeae SA-01.</title>
        <authorList>
            <person name="Baroncelli R."/>
            <person name="Thon M.R."/>
        </authorList>
    </citation>
    <scope>NUCLEOTIDE SEQUENCE [LARGE SCALE GENOMIC DNA]</scope>
    <source>
        <strain evidence="6 7">SA-01</strain>
    </source>
</reference>
<dbReference type="PROSITE" id="PS50088">
    <property type="entry name" value="ANK_REPEAT"/>
    <property type="match status" value="1"/>
</dbReference>
<dbReference type="InterPro" id="IPR031348">
    <property type="entry name" value="PigL_N"/>
</dbReference>
<evidence type="ECO:0000256" key="4">
    <source>
        <dbReference type="SAM" id="MobiDB-lite"/>
    </source>
</evidence>
<dbReference type="OrthoDB" id="1577640at2759"/>
<dbReference type="EMBL" id="JEMN01000296">
    <property type="protein sequence ID" value="KXH62343.1"/>
    <property type="molecule type" value="Genomic_DNA"/>
</dbReference>
<dbReference type="InterPro" id="IPR036770">
    <property type="entry name" value="Ankyrin_rpt-contain_sf"/>
</dbReference>
<sequence>MVFLLGFIPIIAEAAEGGGAAAVEAEAAAPGIASAAVDAGAAASEGAATGSHAAVDVAAQAASKTVIQGAIQFGKWAANGAAKQALFYAGMTAAGALFESAAASSPNEPANAVLAAKFNQTTAGMSALHTTAQDWAQWSTAHYDNRASRITVNAAGGSLTRAEILQYNLGSLADALGQNVTPALQQGTRTLAELNCGAVISRHNIHFTPGVPYFSSKPIIRWQNRSRRQLLEVMDPLSVSSGIAGLISLGITVCKGLNAFCQDYRSRDLDIIKLKEHAQRLDSFLQLVQTRLQASHQVDSALSLSLQNCFDACQGCVQEFEALSKKQSRSTGPRGLKEHGKDTARHLQYPFEKAKFDRLRAEMQELYTAMTHYLLLINHDLINELRQNAISQSAELASLLVSENQQTVSQIGALLPAVERMVDTKLVGLEQMINARLKPILGLIKHSEGNSSLLLPKDETENPVVFSQSSSVCHSDTTSSSHSIPTGQPDSIESTRISHFDTDDLQPKASASTEANGDLATDGSGCSCRAGALFGRHYRSKLRQRDHDSHCELFFMNSNRRAIKGTLQIFSTLLSWKVQLQYSQRMVIRDFQVHPTMTARSLVPDDAPSFVVVNGLVEKTALHNIAEESLQAAVVSALRDLRCLFKDGKAWPSDLNSLDQTLLHRACNVNGHLWSDRMSAIWIQFMKQLILMGVPLNEATAYQGSALHWLLELRRRARVARKKVASTGLATGSLSLVKGLLELGAQSISAEAKGRISVSDGNLLQLPDIYQSLSYYVDGKRKSHYWLVPSALIASTLTLKGFDYGALSCALLQRSETALRKILAASPSSMAERGNLSQTPLHVAAYWPRGLELLFELAGDSCRQMINSEDATELTAIHSAVLLHQADSVEFLLKQGAIIDLENTATFFGNPGASDDYHQSEKIISILSAELSSRRRKMLLFARRNLTEERLCDLGLTETTILQENAFEVLQVLRTLGIEVPSVFQRVRPGSIYHSPIMSAQLAEALHRSGFDRVNSTMNGCTPLDTMRLVGNTMKASIDDLADSVAWFQQHGVDIEHPIPVFSYGSNDRIIPSTTAYTTLHRLAAGFGHAAKDFSSWKRTDSRRSSTISLLSVILLSSSRDNCKCYCSMGGCSPATLFAKPWRKYMYSTSVEALRAVSMMKSMWDVLSDIVTLSHQEHRQALSDFVRVTTFDDLGMSHSCCEHKFDHFLRSIDVKTIYDPIWMTAPNEVMEIQEEDQYLAITLGRLMEDLDAKLNEPDLDLQSFWLYWCKRVDEVEESKEEIGCEDIRAIREIGVNLE</sequence>
<feature type="repeat" description="ANK" evidence="3">
    <location>
        <begin position="872"/>
        <end position="904"/>
    </location>
</feature>
<dbReference type="InterPro" id="IPR050745">
    <property type="entry name" value="Multifunctional_regulatory"/>
</dbReference>
<feature type="region of interest" description="Disordered" evidence="4">
    <location>
        <begin position="465"/>
        <end position="494"/>
    </location>
</feature>
<evidence type="ECO:0000259" key="5">
    <source>
        <dbReference type="Pfam" id="PF17111"/>
    </source>
</evidence>
<keyword evidence="2 3" id="KW-0040">ANK repeat</keyword>
<dbReference type="Pfam" id="PF17111">
    <property type="entry name" value="PigL_N"/>
    <property type="match status" value="1"/>
</dbReference>
<dbReference type="PANTHER" id="PTHR24189">
    <property type="entry name" value="MYOTROPHIN"/>
    <property type="match status" value="1"/>
</dbReference>
<dbReference type="Proteomes" id="UP000070054">
    <property type="component" value="Unassembled WGS sequence"/>
</dbReference>
<evidence type="ECO:0000256" key="3">
    <source>
        <dbReference type="PROSITE-ProRule" id="PRU00023"/>
    </source>
</evidence>
<evidence type="ECO:0000313" key="6">
    <source>
        <dbReference type="EMBL" id="KXH62343.1"/>
    </source>
</evidence>
<evidence type="ECO:0000313" key="7">
    <source>
        <dbReference type="Proteomes" id="UP000070054"/>
    </source>
</evidence>
<dbReference type="SUPFAM" id="SSF48403">
    <property type="entry name" value="Ankyrin repeat"/>
    <property type="match status" value="1"/>
</dbReference>
<feature type="domain" description="Azaphilone pigments biosynthesis cluster protein L N-terminal" evidence="5">
    <location>
        <begin position="234"/>
        <end position="329"/>
    </location>
</feature>
<accession>A0A135UPM2</accession>
<dbReference type="Gene3D" id="1.25.40.20">
    <property type="entry name" value="Ankyrin repeat-containing domain"/>
    <property type="match status" value="1"/>
</dbReference>
<dbReference type="PANTHER" id="PTHR24189:SF72">
    <property type="entry name" value="ANKYRIN REPEAT-CONTAINING DOMAIN-CONTAINING PROTEIN"/>
    <property type="match status" value="1"/>
</dbReference>
<feature type="compositionally biased region" description="Low complexity" evidence="4">
    <location>
        <begin position="467"/>
        <end position="483"/>
    </location>
</feature>
<keyword evidence="1" id="KW-0677">Repeat</keyword>
<protein>
    <recommendedName>
        <fullName evidence="5">Azaphilone pigments biosynthesis cluster protein L N-terminal domain-containing protein</fullName>
    </recommendedName>
</protein>
<evidence type="ECO:0000256" key="2">
    <source>
        <dbReference type="ARBA" id="ARBA00023043"/>
    </source>
</evidence>
<feature type="compositionally biased region" description="Polar residues" evidence="4">
    <location>
        <begin position="484"/>
        <end position="494"/>
    </location>
</feature>
<comment type="caution">
    <text evidence="6">The sequence shown here is derived from an EMBL/GenBank/DDBJ whole genome shotgun (WGS) entry which is preliminary data.</text>
</comment>
<dbReference type="InterPro" id="IPR002110">
    <property type="entry name" value="Ankyrin_rpt"/>
</dbReference>
<gene>
    <name evidence="6" type="ORF">CNYM01_12661</name>
</gene>
<evidence type="ECO:0000256" key="1">
    <source>
        <dbReference type="ARBA" id="ARBA00022737"/>
    </source>
</evidence>
<name>A0A135UPM2_9PEZI</name>
<keyword evidence="7" id="KW-1185">Reference proteome</keyword>
<proteinExistence type="predicted"/>